<dbReference type="EMBL" id="JAKLTR010000008">
    <property type="protein sequence ID" value="MCG2615428.1"/>
    <property type="molecule type" value="Genomic_DNA"/>
</dbReference>
<organism evidence="4 5">
    <name type="scientific">Terrimonas ginsenosidimutans</name>
    <dbReference type="NCBI Taxonomy" id="2908004"/>
    <lineage>
        <taxon>Bacteria</taxon>
        <taxon>Pseudomonadati</taxon>
        <taxon>Bacteroidota</taxon>
        <taxon>Chitinophagia</taxon>
        <taxon>Chitinophagales</taxon>
        <taxon>Chitinophagaceae</taxon>
        <taxon>Terrimonas</taxon>
    </lineage>
</organism>
<evidence type="ECO:0000313" key="5">
    <source>
        <dbReference type="Proteomes" id="UP001165367"/>
    </source>
</evidence>
<keyword evidence="3" id="KW-0326">Glycosidase</keyword>
<dbReference type="InterPro" id="IPR017853">
    <property type="entry name" value="GH"/>
</dbReference>
<comment type="caution">
    <text evidence="4">The sequence shown here is derived from an EMBL/GenBank/DDBJ whole genome shotgun (WGS) entry which is preliminary data.</text>
</comment>
<keyword evidence="2" id="KW-0378">Hydrolase</keyword>
<dbReference type="InterPro" id="IPR013785">
    <property type="entry name" value="Aldolase_TIM"/>
</dbReference>
<dbReference type="InterPro" id="IPR002241">
    <property type="entry name" value="Glyco_hydro_27"/>
</dbReference>
<comment type="similarity">
    <text evidence="1">Belongs to the glycosyl hydrolase 27 family.</text>
</comment>
<name>A0ABS9KSW6_9BACT</name>
<dbReference type="PANTHER" id="PTHR11452">
    <property type="entry name" value="ALPHA-GALACTOSIDASE/ALPHA-N-ACETYLGALACTOSAMINIDASE"/>
    <property type="match status" value="1"/>
</dbReference>
<dbReference type="SUPFAM" id="SSF51445">
    <property type="entry name" value="(Trans)glycosidases"/>
    <property type="match status" value="1"/>
</dbReference>
<dbReference type="PANTHER" id="PTHR11452:SF75">
    <property type="entry name" value="ALPHA-GALACTOSIDASE MEL1"/>
    <property type="match status" value="1"/>
</dbReference>
<dbReference type="Proteomes" id="UP001165367">
    <property type="component" value="Unassembled WGS sequence"/>
</dbReference>
<evidence type="ECO:0000256" key="2">
    <source>
        <dbReference type="ARBA" id="ARBA00022801"/>
    </source>
</evidence>
<reference evidence="4" key="1">
    <citation type="submission" date="2022-01" db="EMBL/GenBank/DDBJ databases">
        <authorList>
            <person name="Jo J.-H."/>
            <person name="Im W.-T."/>
        </authorList>
    </citation>
    <scope>NUCLEOTIDE SEQUENCE</scope>
    <source>
        <strain evidence="4">NA20</strain>
    </source>
</reference>
<gene>
    <name evidence="4" type="ORF">LZZ85_14105</name>
</gene>
<dbReference type="Gene3D" id="3.20.20.70">
    <property type="entry name" value="Aldolase class I"/>
    <property type="match status" value="1"/>
</dbReference>
<evidence type="ECO:0000256" key="3">
    <source>
        <dbReference type="ARBA" id="ARBA00023295"/>
    </source>
</evidence>
<sequence>MPNVLYLAVTTSKISRLILMICALCCTSSLIAQKNALIISLGKNGRVVYDLNKGSYSMISQGRTIFSDAYAAYAAGTKSNDTRQAGKASYTAKDTLTPFGSARLYRLKFAADASLIQLFYVVKSQNYFFTQIQLVDPDGPSDHIAPLITADLSLKSKGDNRALYVPFDNDMWARYNASPLAKADLQSSELTAVYDADNNEGFVAASLDQYDWKTGIAIKAANDSTASLKLFAGFADSTITHDRITHGKVLPVNGVISSPLMLVGYFSDWRTGMECAAKFNGLLNKPDIFNWDRATPMGWNSWGVLKDKITFEQAMKVVDFFGDSLKNFRNADSTLYIDLDAFWDNMTTNGIDGDVSKLKTFAEHCKSKGLKPGIYWTPFADWGKWDRKVEGAGDYTYAQTWTTQKGKMYDIDGGRAMDPTHPATKLRMVHTLNKMKELGFEMIKIDFLGHGALEADHFYDKSVTTGMQAFRQGMKYLDSVLHGRMLVYAAISPNLATSKYVHVRRIACDAWSSIDHTEYTLNSTGYGWWQSLMYNYVDADHVVFATEEDGVNRARLASALVTGSVFTGDDYSSQGKWTATAKKILQDRTLLAVVKDGKSFKPVKANTGNKGVEVFEKYVPGGYYMAFFNYSDSVKKIAQVLPAGVKRKTVRHIPLLTGGIVNSISGGLNFTLAARDAEIFFFAR</sequence>
<proteinExistence type="inferred from homology"/>
<evidence type="ECO:0008006" key="6">
    <source>
        <dbReference type="Google" id="ProtNLM"/>
    </source>
</evidence>
<keyword evidence="5" id="KW-1185">Reference proteome</keyword>
<protein>
    <recommendedName>
        <fullName evidence="6">Alpha-galactosidase</fullName>
    </recommendedName>
</protein>
<evidence type="ECO:0000313" key="4">
    <source>
        <dbReference type="EMBL" id="MCG2615428.1"/>
    </source>
</evidence>
<evidence type="ECO:0000256" key="1">
    <source>
        <dbReference type="ARBA" id="ARBA00009743"/>
    </source>
</evidence>
<dbReference type="RefSeq" id="WP_237872923.1">
    <property type="nucleotide sequence ID" value="NZ_JAKLTR010000008.1"/>
</dbReference>
<accession>A0ABS9KSW6</accession>